<dbReference type="AlphaFoldDB" id="A0A9D3LSG3"/>
<dbReference type="Proteomes" id="UP001044222">
    <property type="component" value="Chromosome 15"/>
</dbReference>
<dbReference type="PANTHER" id="PTHR36869">
    <property type="entry name" value="CHROMOSOME 16 OPEN READING FRAME 46"/>
    <property type="match status" value="1"/>
</dbReference>
<accession>A0A9D3LSG3</accession>
<sequence length="390" mass="43398">MCNANLKMLVARYSQAFPTMDAREESNSVTPDDNNGVTEDDTQWKALICRTLDRKHVNRLIDHSDASFSKEFSSQLHVESGWEEAVQGWSRCAPMFCLFQLQKKCKKARTGDNDYHCLLCIDVKLSQNAEPDFAASSESSEANCCLAEARENKGIAVPTKYQRRPSTSPSAICCPNTELHGHKAREKATSQAEFGDKMTNAFEETMSRLATNVPEQRPLDKGKEVMENLIVFPPAHFPWRTVGLTVRSMGTCSLTTTDSLTAENGSYGIPATVEMCDEGEEAIPASRMDMKISEDNYGRLTPKYRSCHSSKNLLSAFSIGIPRRYVTSSDALPHAASLLGRKAKYDNQHRIPTKSRQGHRTTQTEPCLPVLLGTRVPILSASHRILYPTV</sequence>
<reference evidence="1" key="1">
    <citation type="submission" date="2021-01" db="EMBL/GenBank/DDBJ databases">
        <title>A chromosome-scale assembly of European eel, Anguilla anguilla.</title>
        <authorList>
            <person name="Henkel C."/>
            <person name="Jong-Raadsen S.A."/>
            <person name="Dufour S."/>
            <person name="Weltzien F.-A."/>
            <person name="Palstra A.P."/>
            <person name="Pelster B."/>
            <person name="Spaink H.P."/>
            <person name="Van Den Thillart G.E."/>
            <person name="Jansen H."/>
            <person name="Zahm M."/>
            <person name="Klopp C."/>
            <person name="Cedric C."/>
            <person name="Louis A."/>
            <person name="Berthelot C."/>
            <person name="Parey E."/>
            <person name="Roest Crollius H."/>
            <person name="Montfort J."/>
            <person name="Robinson-Rechavi M."/>
            <person name="Bucao C."/>
            <person name="Bouchez O."/>
            <person name="Gislard M."/>
            <person name="Lluch J."/>
            <person name="Milhes M."/>
            <person name="Lampietro C."/>
            <person name="Lopez Roques C."/>
            <person name="Donnadieu C."/>
            <person name="Braasch I."/>
            <person name="Desvignes T."/>
            <person name="Postlethwait J."/>
            <person name="Bobe J."/>
            <person name="Guiguen Y."/>
            <person name="Dirks R."/>
        </authorList>
    </citation>
    <scope>NUCLEOTIDE SEQUENCE</scope>
    <source>
        <strain evidence="1">Tag_6206</strain>
        <tissue evidence="1">Liver</tissue>
    </source>
</reference>
<organism evidence="1 2">
    <name type="scientific">Anguilla anguilla</name>
    <name type="common">European freshwater eel</name>
    <name type="synonym">Muraena anguilla</name>
    <dbReference type="NCBI Taxonomy" id="7936"/>
    <lineage>
        <taxon>Eukaryota</taxon>
        <taxon>Metazoa</taxon>
        <taxon>Chordata</taxon>
        <taxon>Craniata</taxon>
        <taxon>Vertebrata</taxon>
        <taxon>Euteleostomi</taxon>
        <taxon>Actinopterygii</taxon>
        <taxon>Neopterygii</taxon>
        <taxon>Teleostei</taxon>
        <taxon>Anguilliformes</taxon>
        <taxon>Anguillidae</taxon>
        <taxon>Anguilla</taxon>
    </lineage>
</organism>
<dbReference type="EMBL" id="JAFIRN010000015">
    <property type="protein sequence ID" value="KAG5834325.1"/>
    <property type="molecule type" value="Genomic_DNA"/>
</dbReference>
<evidence type="ECO:0000313" key="1">
    <source>
        <dbReference type="EMBL" id="KAG5834325.1"/>
    </source>
</evidence>
<dbReference type="PANTHER" id="PTHR36869:SF1">
    <property type="entry name" value="CHROMOSOME 16 OPEN READING FRAME 46"/>
    <property type="match status" value="1"/>
</dbReference>
<dbReference type="Pfam" id="PF15032">
    <property type="entry name" value="DUF4529"/>
    <property type="match status" value="1"/>
</dbReference>
<protein>
    <submittedName>
        <fullName evidence="1">Uncharacterized protein</fullName>
    </submittedName>
</protein>
<comment type="caution">
    <text evidence="1">The sequence shown here is derived from an EMBL/GenBank/DDBJ whole genome shotgun (WGS) entry which is preliminary data.</text>
</comment>
<dbReference type="InterPro" id="IPR027836">
    <property type="entry name" value="DUF4529"/>
</dbReference>
<evidence type="ECO:0000313" key="2">
    <source>
        <dbReference type="Proteomes" id="UP001044222"/>
    </source>
</evidence>
<gene>
    <name evidence="1" type="ORF">ANANG_G00260340</name>
</gene>
<proteinExistence type="predicted"/>
<keyword evidence="2" id="KW-1185">Reference proteome</keyword>
<name>A0A9D3LSG3_ANGAN</name>